<dbReference type="Gene3D" id="1.10.1380.10">
    <property type="entry name" value="Neutral endopeptidase , domain2"/>
    <property type="match status" value="1"/>
</dbReference>
<evidence type="ECO:0000256" key="1">
    <source>
        <dbReference type="SAM" id="MobiDB-lite"/>
    </source>
</evidence>
<dbReference type="EMBL" id="JABSTV010001245">
    <property type="protein sequence ID" value="KAH7982972.1"/>
    <property type="molecule type" value="Genomic_DNA"/>
</dbReference>
<dbReference type="GO" id="GO:0004222">
    <property type="term" value="F:metalloendopeptidase activity"/>
    <property type="evidence" value="ECO:0007669"/>
    <property type="project" value="InterPro"/>
</dbReference>
<reference evidence="2" key="2">
    <citation type="submission" date="2021-09" db="EMBL/GenBank/DDBJ databases">
        <authorList>
            <person name="Jia N."/>
            <person name="Wang J."/>
            <person name="Shi W."/>
            <person name="Du L."/>
            <person name="Sun Y."/>
            <person name="Zhan W."/>
            <person name="Jiang J."/>
            <person name="Wang Q."/>
            <person name="Zhang B."/>
            <person name="Ji P."/>
            <person name="Sakyi L.B."/>
            <person name="Cui X."/>
            <person name="Yuan T."/>
            <person name="Jiang B."/>
            <person name="Yang W."/>
            <person name="Lam T.T.-Y."/>
            <person name="Chang Q."/>
            <person name="Ding S."/>
            <person name="Wang X."/>
            <person name="Zhu J."/>
            <person name="Ruan X."/>
            <person name="Zhao L."/>
            <person name="Wei J."/>
            <person name="Que T."/>
            <person name="Du C."/>
            <person name="Cheng J."/>
            <person name="Dai P."/>
            <person name="Han X."/>
            <person name="Huang E."/>
            <person name="Gao Y."/>
            <person name="Liu J."/>
            <person name="Shao H."/>
            <person name="Ye R."/>
            <person name="Li L."/>
            <person name="Wei W."/>
            <person name="Wang X."/>
            <person name="Wang C."/>
            <person name="Huo Q."/>
            <person name="Li W."/>
            <person name="Guo W."/>
            <person name="Chen H."/>
            <person name="Chen S."/>
            <person name="Zhou L."/>
            <person name="Zhou L."/>
            <person name="Ni X."/>
            <person name="Tian J."/>
            <person name="Zhou Y."/>
            <person name="Sheng Y."/>
            <person name="Liu T."/>
            <person name="Pan Y."/>
            <person name="Xia L."/>
            <person name="Li J."/>
            <person name="Zhao F."/>
            <person name="Cao W."/>
        </authorList>
    </citation>
    <scope>NUCLEOTIDE SEQUENCE</scope>
    <source>
        <strain evidence="2">Rsan-2018</strain>
        <tissue evidence="2">Larvae</tissue>
    </source>
</reference>
<dbReference type="AlphaFoldDB" id="A0A9D4QJ47"/>
<dbReference type="PANTHER" id="PTHR11733:SF241">
    <property type="entry name" value="GH26575P-RELATED"/>
    <property type="match status" value="1"/>
</dbReference>
<feature type="region of interest" description="Disordered" evidence="1">
    <location>
        <begin position="1"/>
        <end position="70"/>
    </location>
</feature>
<keyword evidence="3" id="KW-1185">Reference proteome</keyword>
<dbReference type="InterPro" id="IPR000718">
    <property type="entry name" value="Peptidase_M13"/>
</dbReference>
<gene>
    <name evidence="2" type="ORF">HPB52_008458</name>
</gene>
<dbReference type="InterPro" id="IPR024079">
    <property type="entry name" value="MetalloPept_cat_dom_sf"/>
</dbReference>
<evidence type="ECO:0000313" key="3">
    <source>
        <dbReference type="Proteomes" id="UP000821837"/>
    </source>
</evidence>
<dbReference type="PANTHER" id="PTHR11733">
    <property type="entry name" value="ZINC METALLOPROTEASE FAMILY M13 NEPRILYSIN-RELATED"/>
    <property type="match status" value="1"/>
</dbReference>
<dbReference type="GO" id="GO:0005886">
    <property type="term" value="C:plasma membrane"/>
    <property type="evidence" value="ECO:0007669"/>
    <property type="project" value="TreeGrafter"/>
</dbReference>
<organism evidence="2 3">
    <name type="scientific">Rhipicephalus sanguineus</name>
    <name type="common">Brown dog tick</name>
    <name type="synonym">Ixodes sanguineus</name>
    <dbReference type="NCBI Taxonomy" id="34632"/>
    <lineage>
        <taxon>Eukaryota</taxon>
        <taxon>Metazoa</taxon>
        <taxon>Ecdysozoa</taxon>
        <taxon>Arthropoda</taxon>
        <taxon>Chelicerata</taxon>
        <taxon>Arachnida</taxon>
        <taxon>Acari</taxon>
        <taxon>Parasitiformes</taxon>
        <taxon>Ixodida</taxon>
        <taxon>Ixodoidea</taxon>
        <taxon>Ixodidae</taxon>
        <taxon>Rhipicephalinae</taxon>
        <taxon>Rhipicephalus</taxon>
        <taxon>Rhipicephalus</taxon>
    </lineage>
</organism>
<dbReference type="Gene3D" id="3.40.390.10">
    <property type="entry name" value="Collagenase (Catalytic Domain)"/>
    <property type="match status" value="1"/>
</dbReference>
<accession>A0A9D4QJ47</accession>
<dbReference type="Proteomes" id="UP000821837">
    <property type="component" value="Chromosome 1"/>
</dbReference>
<proteinExistence type="predicted"/>
<dbReference type="VEuPathDB" id="VectorBase:RSAN_038628"/>
<name>A0A9D4QJ47_RHISA</name>
<protein>
    <submittedName>
        <fullName evidence="2">Uncharacterized protein</fullName>
    </submittedName>
</protein>
<dbReference type="GO" id="GO:0016485">
    <property type="term" value="P:protein processing"/>
    <property type="evidence" value="ECO:0007669"/>
    <property type="project" value="TreeGrafter"/>
</dbReference>
<dbReference type="InterPro" id="IPR042089">
    <property type="entry name" value="Peptidase_M13_dom_2"/>
</dbReference>
<dbReference type="SUPFAM" id="SSF55486">
    <property type="entry name" value="Metalloproteases ('zincins'), catalytic domain"/>
    <property type="match status" value="1"/>
</dbReference>
<reference evidence="2" key="1">
    <citation type="journal article" date="2020" name="Cell">
        <title>Large-Scale Comparative Analyses of Tick Genomes Elucidate Their Genetic Diversity and Vector Capacities.</title>
        <authorList>
            <consortium name="Tick Genome and Microbiome Consortium (TIGMIC)"/>
            <person name="Jia N."/>
            <person name="Wang J."/>
            <person name="Shi W."/>
            <person name="Du L."/>
            <person name="Sun Y."/>
            <person name="Zhan W."/>
            <person name="Jiang J.F."/>
            <person name="Wang Q."/>
            <person name="Zhang B."/>
            <person name="Ji P."/>
            <person name="Bell-Sakyi L."/>
            <person name="Cui X.M."/>
            <person name="Yuan T.T."/>
            <person name="Jiang B.G."/>
            <person name="Yang W.F."/>
            <person name="Lam T.T."/>
            <person name="Chang Q.C."/>
            <person name="Ding S.J."/>
            <person name="Wang X.J."/>
            <person name="Zhu J.G."/>
            <person name="Ruan X.D."/>
            <person name="Zhao L."/>
            <person name="Wei J.T."/>
            <person name="Ye R.Z."/>
            <person name="Que T.C."/>
            <person name="Du C.H."/>
            <person name="Zhou Y.H."/>
            <person name="Cheng J.X."/>
            <person name="Dai P.F."/>
            <person name="Guo W.B."/>
            <person name="Han X.H."/>
            <person name="Huang E.J."/>
            <person name="Li L.F."/>
            <person name="Wei W."/>
            <person name="Gao Y.C."/>
            <person name="Liu J.Z."/>
            <person name="Shao H.Z."/>
            <person name="Wang X."/>
            <person name="Wang C.C."/>
            <person name="Yang T.C."/>
            <person name="Huo Q.B."/>
            <person name="Li W."/>
            <person name="Chen H.Y."/>
            <person name="Chen S.E."/>
            <person name="Zhou L.G."/>
            <person name="Ni X.B."/>
            <person name="Tian J.H."/>
            <person name="Sheng Y."/>
            <person name="Liu T."/>
            <person name="Pan Y.S."/>
            <person name="Xia L.Y."/>
            <person name="Li J."/>
            <person name="Zhao F."/>
            <person name="Cao W.C."/>
        </authorList>
    </citation>
    <scope>NUCLEOTIDE SEQUENCE</scope>
    <source>
        <strain evidence="2">Rsan-2018</strain>
    </source>
</reference>
<dbReference type="PROSITE" id="PS51885">
    <property type="entry name" value="NEPRILYSIN"/>
    <property type="match status" value="1"/>
</dbReference>
<feature type="compositionally biased region" description="Low complexity" evidence="1">
    <location>
        <begin position="1"/>
        <end position="13"/>
    </location>
</feature>
<evidence type="ECO:0000313" key="2">
    <source>
        <dbReference type="EMBL" id="KAH7982972.1"/>
    </source>
</evidence>
<comment type="caution">
    <text evidence="2">The sequence shown here is derived from an EMBL/GenBank/DDBJ whole genome shotgun (WGS) entry which is preliminary data.</text>
</comment>
<sequence length="413" mass="46091">MSVSRSSMSSRSSAIYAPPEQSENNVTATGPADAAVSGASKKKKRKSRGSSISSKARKRQRRKGLDTTDVADDRKAGAAVGSIADFALLEPSDRTEVSAERAAFCTAQVEWTYRFLIISLYTLANFPSNERKKLDAQLQIIREAALDKVANATRVDRLSKRRAQDKLNATVTVLWPPENLVDESSISIMYADFPKTDTTFATLWLRLRESFHNISKKTMYDDALRMPHNLALPLLDYDYILNTIRISVQALSAPVFYAQGTRAMFYGGLGYLYASQLVRALDRHGLRINSTGHVTGLWLSSAWRHAVNDVDRCLSGYVTHFPEIPALEISYDALERALGQSSDSHQRLRDGFTERQLFFVTLCFLMCSRPGADSTGDCNKAVMNFPPFARNFGCPINSKMRPAKPCPFFDQRI</sequence>